<feature type="domain" description="Gfo/Idh/MocA-like oxidoreductase N-terminal" evidence="2">
    <location>
        <begin position="6"/>
        <end position="128"/>
    </location>
</feature>
<evidence type="ECO:0000256" key="1">
    <source>
        <dbReference type="ARBA" id="ARBA00023002"/>
    </source>
</evidence>
<organism evidence="3 4">
    <name type="scientific">Thermoanaerobacterium butyriciformans</name>
    <dbReference type="NCBI Taxonomy" id="1702242"/>
    <lineage>
        <taxon>Bacteria</taxon>
        <taxon>Bacillati</taxon>
        <taxon>Bacillota</taxon>
        <taxon>Clostridia</taxon>
        <taxon>Thermoanaerobacterales</taxon>
        <taxon>Thermoanaerobacteraceae</taxon>
        <taxon>Thermoanaerobacterium</taxon>
    </lineage>
</organism>
<proteinExistence type="predicted"/>
<sequence length="403" mass="46318">MNLAGIGLIGISGFGSIHLRSISLLEGKKVNLKAIAEVNYEKNKDIINKLSLNGVKYYKDYRQMLNEMKDLDFVVISTPIHFHAQMAIDAIKQGFNVLLEKPPAVTIQDIDAIIEAKRNYNKICAVDFQNTSGKAFRKLIEYINSGKLGKIKTIIGVGCWKRDDSYYQRNNWAGKLVVNNNYVLDGSINNPLAHLLNNELIIAESSEKGGGEPKEVISELYHGHKIEGEDTACVKIVTTKGIEVYYYSTLCNKREELPYIIVEAEKANVYWNYDNKFRIKYFDGNEEVYDGGKEDLFVKIYENMIEHLFKGKELYCPVEITRNFVLASNGAFESSKEIFDIPDEFIEVNIEDGKKFTYIKNIREIIEYASENKKLFSEMNVNWGRKTEKVNMKNYEKFDLFKK</sequence>
<dbReference type="EMBL" id="JAGGLT010000047">
    <property type="protein sequence ID" value="MBP2073378.1"/>
    <property type="molecule type" value="Genomic_DNA"/>
</dbReference>
<accession>A0ABS4NI90</accession>
<evidence type="ECO:0000259" key="2">
    <source>
        <dbReference type="Pfam" id="PF01408"/>
    </source>
</evidence>
<evidence type="ECO:0000313" key="3">
    <source>
        <dbReference type="EMBL" id="MBP2073378.1"/>
    </source>
</evidence>
<dbReference type="SUPFAM" id="SSF55347">
    <property type="entry name" value="Glyceraldehyde-3-phosphate dehydrogenase-like, C-terminal domain"/>
    <property type="match status" value="1"/>
</dbReference>
<dbReference type="Proteomes" id="UP001166402">
    <property type="component" value="Unassembled WGS sequence"/>
</dbReference>
<name>A0ABS4NI90_9THEO</name>
<dbReference type="PANTHER" id="PTHR43818:SF11">
    <property type="entry name" value="BCDNA.GH03377"/>
    <property type="match status" value="1"/>
</dbReference>
<dbReference type="Gene3D" id="3.30.360.10">
    <property type="entry name" value="Dihydrodipicolinate Reductase, domain 2"/>
    <property type="match status" value="1"/>
</dbReference>
<dbReference type="RefSeq" id="WP_209454992.1">
    <property type="nucleotide sequence ID" value="NZ_JAGGLT010000047.1"/>
</dbReference>
<dbReference type="InterPro" id="IPR050463">
    <property type="entry name" value="Gfo/Idh/MocA_oxidrdct_glycsds"/>
</dbReference>
<comment type="caution">
    <text evidence="3">The sequence shown here is derived from an EMBL/GenBank/DDBJ whole genome shotgun (WGS) entry which is preliminary data.</text>
</comment>
<keyword evidence="1" id="KW-0560">Oxidoreductase</keyword>
<dbReference type="Pfam" id="PF01408">
    <property type="entry name" value="GFO_IDH_MocA"/>
    <property type="match status" value="1"/>
</dbReference>
<dbReference type="SUPFAM" id="SSF51735">
    <property type="entry name" value="NAD(P)-binding Rossmann-fold domains"/>
    <property type="match status" value="1"/>
</dbReference>
<gene>
    <name evidence="3" type="ORF">J2Z80_002930</name>
</gene>
<dbReference type="PANTHER" id="PTHR43818">
    <property type="entry name" value="BCDNA.GH03377"/>
    <property type="match status" value="1"/>
</dbReference>
<dbReference type="InterPro" id="IPR000683">
    <property type="entry name" value="Gfo/Idh/MocA-like_OxRdtase_N"/>
</dbReference>
<evidence type="ECO:0000313" key="4">
    <source>
        <dbReference type="Proteomes" id="UP001166402"/>
    </source>
</evidence>
<dbReference type="Gene3D" id="3.40.50.720">
    <property type="entry name" value="NAD(P)-binding Rossmann-like Domain"/>
    <property type="match status" value="1"/>
</dbReference>
<dbReference type="InterPro" id="IPR036291">
    <property type="entry name" value="NAD(P)-bd_dom_sf"/>
</dbReference>
<reference evidence="3" key="1">
    <citation type="submission" date="2021-03" db="EMBL/GenBank/DDBJ databases">
        <title>Genomic Encyclopedia of Type Strains, Phase IV (KMG-IV): sequencing the most valuable type-strain genomes for metagenomic binning, comparative biology and taxonomic classification.</title>
        <authorList>
            <person name="Goeker M."/>
        </authorList>
    </citation>
    <scope>NUCLEOTIDE SEQUENCE</scope>
    <source>
        <strain evidence="3">DSM 101588</strain>
    </source>
</reference>
<protein>
    <submittedName>
        <fullName evidence="3">Dehydrogenase</fullName>
    </submittedName>
</protein>
<keyword evidence="4" id="KW-1185">Reference proteome</keyword>